<reference evidence="2" key="3">
    <citation type="journal article" date="2022" name="BMC Genomics">
        <title>Comparative genome analysis of mycobacteria focusing on tRNA and non-coding RNA.</title>
        <authorList>
            <person name="Behra P.R.K."/>
            <person name="Pettersson B.M.F."/>
            <person name="Ramesh M."/>
            <person name="Das S."/>
            <person name="Dasgupta S."/>
            <person name="Kirsebom L.A."/>
        </authorList>
    </citation>
    <scope>NUCLEOTIDE SEQUENCE</scope>
    <source>
        <strain evidence="2">CCUG 55640</strain>
    </source>
</reference>
<dbReference type="InterPro" id="IPR041202">
    <property type="entry name" value="BaeRF_family10"/>
</dbReference>
<evidence type="ECO:0000313" key="2">
    <source>
        <dbReference type="EMBL" id="MCV7379920.1"/>
    </source>
</evidence>
<dbReference type="Gene3D" id="3.30.1330.30">
    <property type="match status" value="1"/>
</dbReference>
<proteinExistence type="predicted"/>
<dbReference type="Pfam" id="PF18854">
    <property type="entry name" value="baeRF_family10"/>
    <property type="match status" value="1"/>
</dbReference>
<dbReference type="AlphaFoldDB" id="A0AA41XRE2"/>
<dbReference type="EMBL" id="MVHD01000025">
    <property type="protein sequence ID" value="OQZ89960.1"/>
    <property type="molecule type" value="Genomic_DNA"/>
</dbReference>
<organism evidence="2 5">
    <name type="scientific">Mycobacterium alsense</name>
    <dbReference type="NCBI Taxonomy" id="324058"/>
    <lineage>
        <taxon>Bacteria</taxon>
        <taxon>Bacillati</taxon>
        <taxon>Actinomycetota</taxon>
        <taxon>Actinomycetes</taxon>
        <taxon>Mycobacteriales</taxon>
        <taxon>Mycobacteriaceae</taxon>
        <taxon>Mycobacterium</taxon>
    </lineage>
</organism>
<dbReference type="RefSeq" id="WP_083138783.1">
    <property type="nucleotide sequence ID" value="NZ_JACKVH010000014.1"/>
</dbReference>
<evidence type="ECO:0000313" key="4">
    <source>
        <dbReference type="Proteomes" id="UP000192319"/>
    </source>
</evidence>
<evidence type="ECO:0000256" key="1">
    <source>
        <dbReference type="SAM" id="MobiDB-lite"/>
    </source>
</evidence>
<feature type="region of interest" description="Disordered" evidence="1">
    <location>
        <begin position="175"/>
        <end position="194"/>
    </location>
</feature>
<dbReference type="Proteomes" id="UP000192319">
    <property type="component" value="Unassembled WGS sequence"/>
</dbReference>
<sequence length="391" mass="43088">MVAIEWLDQDILWALSRRTDKLGVLSVYLNADPRRDPTLHGAAIDVKNRFRELRSRVLEDRGAEGGRDVVAALDRLWPRIEDLTSPAASGRSRIVFAALSSGWTLRLESPMPVSNRVVLGDGPFIHPLLELLDEGRAAGVVLISEKEVRLFEWRAGSLGLLRRIEQPYVQAPHERAGQIGGGPQGQFHTPVREQRRARERDRMLQLLERVAEVAADLAGYRGWERILVSGGERWTEPAVARFPRALRGKVFADARIFNGRSDAELAAAVTEWVHDQRAEHQRQLLERVRDIAGSGRAALGLSEVTAALNAGRAAHLVYDPQVRYQGTVGADGSLYGGDEVGPNGHPVTPEPRLTERLVERALMTGARIIPVDGAAETGLKDADGIAALLRW</sequence>
<accession>A0AA41XRE2</accession>
<name>A0AA41XRE2_9MYCO</name>
<gene>
    <name evidence="3" type="ORF">BST11_15170</name>
    <name evidence="2" type="ORF">H7K38_14825</name>
</gene>
<dbReference type="Proteomes" id="UP001141650">
    <property type="component" value="Unassembled WGS sequence"/>
</dbReference>
<evidence type="ECO:0000313" key="5">
    <source>
        <dbReference type="Proteomes" id="UP001141650"/>
    </source>
</evidence>
<dbReference type="EMBL" id="JACKVH010000014">
    <property type="protein sequence ID" value="MCV7379920.1"/>
    <property type="molecule type" value="Genomic_DNA"/>
</dbReference>
<dbReference type="InterPro" id="IPR029064">
    <property type="entry name" value="Ribosomal_eL30-like_sf"/>
</dbReference>
<evidence type="ECO:0000313" key="3">
    <source>
        <dbReference type="EMBL" id="OQZ89960.1"/>
    </source>
</evidence>
<comment type="caution">
    <text evidence="2">The sequence shown here is derived from an EMBL/GenBank/DDBJ whole genome shotgun (WGS) entry which is preliminary data.</text>
</comment>
<reference evidence="3 4" key="1">
    <citation type="submission" date="2017-02" db="EMBL/GenBank/DDBJ databases">
        <title>The new phylogeny of genus Mycobacterium.</title>
        <authorList>
            <person name="Tortoli E."/>
            <person name="Trovato A."/>
            <person name="Cirillo D.M."/>
        </authorList>
    </citation>
    <scope>NUCLEOTIDE SEQUENCE [LARGE SCALE GENOMIC DNA]</scope>
    <source>
        <strain evidence="3 4">DSM 45230</strain>
    </source>
</reference>
<protein>
    <submittedName>
        <fullName evidence="2">Uncharacterized protein</fullName>
    </submittedName>
</protein>
<reference evidence="2" key="2">
    <citation type="submission" date="2020-07" db="EMBL/GenBank/DDBJ databases">
        <authorList>
            <person name="Pettersson B.M.F."/>
            <person name="Behra P.R.K."/>
            <person name="Ramesh M."/>
            <person name="Das S."/>
            <person name="Dasgupta S."/>
            <person name="Kirsebom L.A."/>
        </authorList>
    </citation>
    <scope>NUCLEOTIDE SEQUENCE</scope>
    <source>
        <strain evidence="2">CCUG 55640</strain>
    </source>
</reference>
<keyword evidence="4" id="KW-1185">Reference proteome</keyword>